<dbReference type="PANTHER" id="PTHR35910">
    <property type="entry name" value="2EXR DOMAIN-CONTAINING PROTEIN"/>
    <property type="match status" value="1"/>
</dbReference>
<dbReference type="Pfam" id="PF20150">
    <property type="entry name" value="2EXR"/>
    <property type="match status" value="1"/>
</dbReference>
<proteinExistence type="predicted"/>
<dbReference type="Proteomes" id="UP000672032">
    <property type="component" value="Chromosome 1"/>
</dbReference>
<feature type="compositionally biased region" description="Pro residues" evidence="1">
    <location>
        <begin position="8"/>
        <end position="23"/>
    </location>
</feature>
<evidence type="ECO:0000256" key="1">
    <source>
        <dbReference type="SAM" id="MobiDB-lite"/>
    </source>
</evidence>
<name>A0A8A3NZN0_9HELO</name>
<feature type="domain" description="2EXR" evidence="2">
    <location>
        <begin position="29"/>
        <end position="122"/>
    </location>
</feature>
<sequence length="435" mass="50225">MLRETASQPPPSPSPPPPPPLSPTPSSTFYPFPRLAPELRFMIWNAAEDSIPGHVIEVCNIPDHYDDHETAISFEWRAVACGCEKRCLEPPLSRVNRESREVSLKRRSKCFGRWVNWEKDIIFIGDRVGHLHNTGFLQALEKQGCREKLRHLAVDYECWDHTVKYPCPRGDSCSCDSVAIISQLPLLQQLTFTKYSGAWRDGTETKPQDPNYCMNAYRVYDNDHPDIEDIRRSKHEGFCRWLSQIGHEENNALHPPTLPAEKNDRWRCGAEDIEKFHEGMLSSYKPVESLHDERKYGLNNNCGIALVAYDKIEGVYWCEFDDEDDVDTLQDDMRKKFDRFKIASGDESPGDPKSTTWTPPALNYAILRRTAPSCSTSDWEGLERDWMTFDEAYWAAKFTENYKKRDKSKDYPAGQHHHTFEEVCVAADMLIIRDQ</sequence>
<dbReference type="OrthoDB" id="3473305at2759"/>
<evidence type="ECO:0000259" key="2">
    <source>
        <dbReference type="Pfam" id="PF20150"/>
    </source>
</evidence>
<feature type="region of interest" description="Disordered" evidence="1">
    <location>
        <begin position="1"/>
        <end position="27"/>
    </location>
</feature>
<protein>
    <recommendedName>
        <fullName evidence="2">2EXR domain-containing protein</fullName>
    </recommendedName>
</protein>
<keyword evidence="4" id="KW-1185">Reference proteome</keyword>
<reference evidence="3" key="1">
    <citation type="submission" date="2020-10" db="EMBL/GenBank/DDBJ databases">
        <title>Genome Sequence of Monilinia vaccinii-corymbosi Sheds Light on Mummy Berry Disease Infection of Blueberry and Mating Type.</title>
        <authorList>
            <person name="Yow A.G."/>
            <person name="Zhang Y."/>
            <person name="Bansal K."/>
            <person name="Eacker S.M."/>
            <person name="Sullivan S."/>
            <person name="Liachko I."/>
            <person name="Cubeta M.A."/>
            <person name="Rollins J.A."/>
            <person name="Ashrafi H."/>
        </authorList>
    </citation>
    <scope>NUCLEOTIDE SEQUENCE</scope>
    <source>
        <strain evidence="3">RL-1</strain>
    </source>
</reference>
<dbReference type="EMBL" id="CP063405">
    <property type="protein sequence ID" value="QSZ28914.1"/>
    <property type="molecule type" value="Genomic_DNA"/>
</dbReference>
<evidence type="ECO:0000313" key="4">
    <source>
        <dbReference type="Proteomes" id="UP000672032"/>
    </source>
</evidence>
<gene>
    <name evidence="3" type="ORF">DSL72_003420</name>
</gene>
<organism evidence="3 4">
    <name type="scientific">Monilinia vaccinii-corymbosi</name>
    <dbReference type="NCBI Taxonomy" id="61207"/>
    <lineage>
        <taxon>Eukaryota</taxon>
        <taxon>Fungi</taxon>
        <taxon>Dikarya</taxon>
        <taxon>Ascomycota</taxon>
        <taxon>Pezizomycotina</taxon>
        <taxon>Leotiomycetes</taxon>
        <taxon>Helotiales</taxon>
        <taxon>Sclerotiniaceae</taxon>
        <taxon>Monilinia</taxon>
    </lineage>
</organism>
<dbReference type="AlphaFoldDB" id="A0A8A3NZN0"/>
<dbReference type="InterPro" id="IPR045518">
    <property type="entry name" value="2EXR"/>
</dbReference>
<evidence type="ECO:0000313" key="3">
    <source>
        <dbReference type="EMBL" id="QSZ28914.1"/>
    </source>
</evidence>
<dbReference type="PANTHER" id="PTHR35910:SF6">
    <property type="entry name" value="2EXR DOMAIN-CONTAINING PROTEIN"/>
    <property type="match status" value="1"/>
</dbReference>
<accession>A0A8A3NZN0</accession>